<dbReference type="Pfam" id="PF01476">
    <property type="entry name" value="LysM"/>
    <property type="match status" value="1"/>
</dbReference>
<feature type="region of interest" description="Disordered" evidence="1">
    <location>
        <begin position="99"/>
        <end position="128"/>
    </location>
</feature>
<protein>
    <submittedName>
        <fullName evidence="4">LysM peptidoglycan-binding domain-containing protein</fullName>
    </submittedName>
</protein>
<dbReference type="Gene3D" id="3.10.350.10">
    <property type="entry name" value="LysM domain"/>
    <property type="match status" value="1"/>
</dbReference>
<gene>
    <name evidence="4" type="ORF">H9901_03125</name>
</gene>
<organism evidence="4 5">
    <name type="scientific">Candidatus Paralactobacillus gallistercoris</name>
    <dbReference type="NCBI Taxonomy" id="2838724"/>
    <lineage>
        <taxon>Bacteria</taxon>
        <taxon>Bacillati</taxon>
        <taxon>Bacillota</taxon>
        <taxon>Bacilli</taxon>
        <taxon>Lactobacillales</taxon>
        <taxon>Lactobacillaceae</taxon>
        <taxon>Lactobacillus</taxon>
    </lineage>
</organism>
<dbReference type="AlphaFoldDB" id="A0A948X0U3"/>
<keyword evidence="2" id="KW-1133">Transmembrane helix</keyword>
<comment type="caution">
    <text evidence="4">The sequence shown here is derived from an EMBL/GenBank/DDBJ whole genome shotgun (WGS) entry which is preliminary data.</text>
</comment>
<dbReference type="NCBIfam" id="NF042931">
    <property type="entry name" value="SAG1386_EF1546"/>
    <property type="match status" value="1"/>
</dbReference>
<dbReference type="EMBL" id="JAHLFS010000043">
    <property type="protein sequence ID" value="MBU3851671.1"/>
    <property type="molecule type" value="Genomic_DNA"/>
</dbReference>
<dbReference type="PROSITE" id="PS51782">
    <property type="entry name" value="LYSM"/>
    <property type="match status" value="1"/>
</dbReference>
<evidence type="ECO:0000313" key="5">
    <source>
        <dbReference type="Proteomes" id="UP000777303"/>
    </source>
</evidence>
<evidence type="ECO:0000259" key="3">
    <source>
        <dbReference type="PROSITE" id="PS51782"/>
    </source>
</evidence>
<evidence type="ECO:0000313" key="4">
    <source>
        <dbReference type="EMBL" id="MBU3851671.1"/>
    </source>
</evidence>
<feature type="domain" description="LysM" evidence="3">
    <location>
        <begin position="130"/>
        <end position="174"/>
    </location>
</feature>
<reference evidence="4" key="2">
    <citation type="submission" date="2021-04" db="EMBL/GenBank/DDBJ databases">
        <authorList>
            <person name="Gilroy R."/>
        </authorList>
    </citation>
    <scope>NUCLEOTIDE SEQUENCE</scope>
    <source>
        <strain evidence="4">F6-6636</strain>
    </source>
</reference>
<dbReference type="SUPFAM" id="SSF54106">
    <property type="entry name" value="LysM domain"/>
    <property type="match status" value="1"/>
</dbReference>
<evidence type="ECO:0000256" key="2">
    <source>
        <dbReference type="SAM" id="Phobius"/>
    </source>
</evidence>
<sequence>MSKNRDLQSRRDNPHLKPWTSHFEDNYDDHGNLSRVASKRQAHGNNFFLIILIIVLLTVIIAPIAFSVYHSKYENRMINTNAGEDVVISNNKTNFVSDNTTKKSSTASRNAVTSISTTKQSSNKAQNGSGYYTVKTGDDLYHIAVNHGLTLNQLLQMNGLSANAHISAGQKLIV</sequence>
<dbReference type="InterPro" id="IPR036779">
    <property type="entry name" value="LysM_dom_sf"/>
</dbReference>
<dbReference type="Proteomes" id="UP000777303">
    <property type="component" value="Unassembled WGS sequence"/>
</dbReference>
<feature type="transmembrane region" description="Helical" evidence="2">
    <location>
        <begin position="47"/>
        <end position="69"/>
    </location>
</feature>
<reference evidence="4" key="1">
    <citation type="journal article" date="2021" name="PeerJ">
        <title>Extensive microbial diversity within the chicken gut microbiome revealed by metagenomics and culture.</title>
        <authorList>
            <person name="Gilroy R."/>
            <person name="Ravi A."/>
            <person name="Getino M."/>
            <person name="Pursley I."/>
            <person name="Horton D.L."/>
            <person name="Alikhan N.F."/>
            <person name="Baker D."/>
            <person name="Gharbi K."/>
            <person name="Hall N."/>
            <person name="Watson M."/>
            <person name="Adriaenssens E.M."/>
            <person name="Foster-Nyarko E."/>
            <person name="Jarju S."/>
            <person name="Secka A."/>
            <person name="Antonio M."/>
            <person name="Oren A."/>
            <person name="Chaudhuri R.R."/>
            <person name="La Ragione R."/>
            <person name="Hildebrand F."/>
            <person name="Pallen M.J."/>
        </authorList>
    </citation>
    <scope>NUCLEOTIDE SEQUENCE</scope>
    <source>
        <strain evidence="4">F6-6636</strain>
    </source>
</reference>
<accession>A0A948X0U3</accession>
<dbReference type="InterPro" id="IPR018392">
    <property type="entry name" value="LysM"/>
</dbReference>
<feature type="compositionally biased region" description="Basic and acidic residues" evidence="1">
    <location>
        <begin position="1"/>
        <end position="15"/>
    </location>
</feature>
<name>A0A948X0U3_9LACO</name>
<keyword evidence="2" id="KW-0812">Transmembrane</keyword>
<dbReference type="SMART" id="SM00257">
    <property type="entry name" value="LysM"/>
    <property type="match status" value="1"/>
</dbReference>
<proteinExistence type="predicted"/>
<dbReference type="InterPro" id="IPR049981">
    <property type="entry name" value="SPy_0802-like"/>
</dbReference>
<dbReference type="CDD" id="cd00118">
    <property type="entry name" value="LysM"/>
    <property type="match status" value="1"/>
</dbReference>
<keyword evidence="2" id="KW-0472">Membrane</keyword>
<feature type="region of interest" description="Disordered" evidence="1">
    <location>
        <begin position="1"/>
        <end position="23"/>
    </location>
</feature>
<evidence type="ECO:0000256" key="1">
    <source>
        <dbReference type="SAM" id="MobiDB-lite"/>
    </source>
</evidence>